<evidence type="ECO:0000313" key="2">
    <source>
        <dbReference type="EMBL" id="KAA8649764.1"/>
    </source>
</evidence>
<dbReference type="GeneID" id="54325140"/>
<organism evidence="3 4">
    <name type="scientific">Aspergillus tanneri</name>
    <dbReference type="NCBI Taxonomy" id="1220188"/>
    <lineage>
        <taxon>Eukaryota</taxon>
        <taxon>Fungi</taxon>
        <taxon>Dikarya</taxon>
        <taxon>Ascomycota</taxon>
        <taxon>Pezizomycotina</taxon>
        <taxon>Eurotiomycetes</taxon>
        <taxon>Eurotiomycetidae</taxon>
        <taxon>Eurotiales</taxon>
        <taxon>Aspergillaceae</taxon>
        <taxon>Aspergillus</taxon>
        <taxon>Aspergillus subgen. Circumdati</taxon>
    </lineage>
</organism>
<dbReference type="RefSeq" id="XP_033429125.1">
    <property type="nucleotide sequence ID" value="XM_033567130.1"/>
</dbReference>
<evidence type="ECO:0000259" key="1">
    <source>
        <dbReference type="Pfam" id="PF13847"/>
    </source>
</evidence>
<proteinExistence type="predicted"/>
<evidence type="ECO:0000313" key="4">
    <source>
        <dbReference type="Proteomes" id="UP000308092"/>
    </source>
</evidence>
<dbReference type="Proteomes" id="UP000308092">
    <property type="component" value="Unassembled WGS sequence"/>
</dbReference>
<accession>A0A4S3JSM2</accession>
<dbReference type="STRING" id="1220188.A0A4S3JSM2"/>
<reference evidence="2 5" key="2">
    <citation type="submission" date="2019-08" db="EMBL/GenBank/DDBJ databases">
        <title>The genome sequence of a newly discovered highly antifungal drug resistant Aspergillus species, Aspergillus tanneri NIH 1004.</title>
        <authorList>
            <person name="Mounaud S."/>
            <person name="Singh I."/>
            <person name="Joardar V."/>
            <person name="Pakala S."/>
            <person name="Pakala S."/>
            <person name="Venepally P."/>
            <person name="Chung J.K."/>
            <person name="Losada L."/>
            <person name="Nierman W.C."/>
        </authorList>
    </citation>
    <scope>NUCLEOTIDE SEQUENCE [LARGE SCALE GENOMIC DNA]</scope>
    <source>
        <strain evidence="2 5">NIH1004</strain>
    </source>
</reference>
<dbReference type="OrthoDB" id="66144at2759"/>
<dbReference type="Gene3D" id="3.40.50.150">
    <property type="entry name" value="Vaccinia Virus protein VP39"/>
    <property type="match status" value="1"/>
</dbReference>
<comment type="caution">
    <text evidence="3">The sequence shown here is derived from an EMBL/GenBank/DDBJ whole genome shotgun (WGS) entry which is preliminary data.</text>
</comment>
<dbReference type="CDD" id="cd02440">
    <property type="entry name" value="AdoMet_MTases"/>
    <property type="match status" value="1"/>
</dbReference>
<dbReference type="Proteomes" id="UP000324241">
    <property type="component" value="Unassembled WGS sequence"/>
</dbReference>
<dbReference type="VEuPathDB" id="FungiDB:EYZ11_001690"/>
<dbReference type="EMBL" id="QUQM01000001">
    <property type="protein sequence ID" value="KAA8649764.1"/>
    <property type="molecule type" value="Genomic_DNA"/>
</dbReference>
<name>A0A4S3JSM2_9EURO</name>
<gene>
    <name evidence="2" type="ORF">ATNIH1004_002438</name>
    <name evidence="3" type="ORF">EYZ11_001690</name>
</gene>
<evidence type="ECO:0000313" key="3">
    <source>
        <dbReference type="EMBL" id="THC98843.1"/>
    </source>
</evidence>
<keyword evidence="4" id="KW-1185">Reference proteome</keyword>
<evidence type="ECO:0000313" key="5">
    <source>
        <dbReference type="Proteomes" id="UP000324241"/>
    </source>
</evidence>
<dbReference type="SUPFAM" id="SSF53335">
    <property type="entry name" value="S-adenosyl-L-methionine-dependent methyltransferases"/>
    <property type="match status" value="1"/>
</dbReference>
<protein>
    <recommendedName>
        <fullName evidence="1">Methyltransferase domain-containing protein</fullName>
    </recommendedName>
</protein>
<dbReference type="InterPro" id="IPR029063">
    <property type="entry name" value="SAM-dependent_MTases_sf"/>
</dbReference>
<dbReference type="InterPro" id="IPR025714">
    <property type="entry name" value="Methyltranfer_dom"/>
</dbReference>
<sequence>MEDFSEKNRRVFERMSKSYKTDFSSALETLYRTVQSRRLWISDKWTDTEAGKGKEIKVLEYACGPGTTSLALAPFVTQLIGLDIADGMVNDYNNNAREAGLADKMVGYKGDLLAETVPADLSGPEFFDFDVVIVSMALHHFEKPDLALKRFGERLKKGGTCFIIDMVPDHHSHGHSHYDLPSLSDEFKETGETIKTHGFERADMQKLYDGAGVGMNFDYQVVDETLAFKKEGHDFSKTIFVARAQRQ</sequence>
<reference evidence="3 4" key="1">
    <citation type="submission" date="2019-03" db="EMBL/GenBank/DDBJ databases">
        <title>The genome sequence of a newly discovered highly antifungal drug resistant Aspergillus species, Aspergillus tanneri NIH 1004.</title>
        <authorList>
            <person name="Mounaud S."/>
            <person name="Singh I."/>
            <person name="Joardar V."/>
            <person name="Pakala S."/>
            <person name="Pakala S."/>
            <person name="Venepally P."/>
            <person name="Hoover J."/>
            <person name="Nierman W."/>
            <person name="Chung J."/>
            <person name="Losada L."/>
        </authorList>
    </citation>
    <scope>NUCLEOTIDE SEQUENCE [LARGE SCALE GENOMIC DNA]</scope>
    <source>
        <strain evidence="3 4">NIH1004</strain>
    </source>
</reference>
<dbReference type="AlphaFoldDB" id="A0A4S3JSM2"/>
<dbReference type="PANTHER" id="PTHR43861">
    <property type="entry name" value="TRANS-ACONITATE 2-METHYLTRANSFERASE-RELATED"/>
    <property type="match status" value="1"/>
</dbReference>
<dbReference type="Pfam" id="PF13847">
    <property type="entry name" value="Methyltransf_31"/>
    <property type="match status" value="1"/>
</dbReference>
<dbReference type="EMBL" id="SOSA01000033">
    <property type="protein sequence ID" value="THC98843.1"/>
    <property type="molecule type" value="Genomic_DNA"/>
</dbReference>
<feature type="domain" description="Methyltransferase" evidence="1">
    <location>
        <begin position="54"/>
        <end position="192"/>
    </location>
</feature>